<proteinExistence type="predicted"/>
<sequence>MSQRGTARPDLDYEQLAPTVDYVNRVVQVGGKYTLDEPFEVGWGNVVLDVTPRGLATRTFRRPDLSFQVHYGLLDGDVRIESDRGTRALSLRHDSVASFYTAFCDAARDLGVDPPDSPLICEIPSAPATFEEDRAPRTWDPDAARLMCTAWNLAAAGLEAWQAPYLGHRPRVGVMWGGFDLSATRWRPQRTTPTPGRPAFQQNAELHAYVSVGFSFGTPDAPHPGMYAYIWPQPDGLDSRDWGVPGATWNPDAGLVQLPWPALLQTPDPVHSVVTFGDAVYAAAVDLAGWPADWVCPRVDGWYMSRTPTEQVQQLEREGHEGG</sequence>
<organism evidence="1 2">
    <name type="scientific">Streptomyces koyangensis</name>
    <dbReference type="NCBI Taxonomy" id="188770"/>
    <lineage>
        <taxon>Bacteria</taxon>
        <taxon>Bacillati</taxon>
        <taxon>Actinomycetota</taxon>
        <taxon>Actinomycetes</taxon>
        <taxon>Kitasatosporales</taxon>
        <taxon>Streptomycetaceae</taxon>
        <taxon>Streptomyces</taxon>
        <taxon>Streptomyces aurantiacus group</taxon>
    </lineage>
</organism>
<dbReference type="Pfam" id="PF19459">
    <property type="entry name" value="DUF5996"/>
    <property type="match status" value="1"/>
</dbReference>
<evidence type="ECO:0000313" key="1">
    <source>
        <dbReference type="EMBL" id="AXQ57138.1"/>
    </source>
</evidence>
<protein>
    <submittedName>
        <fullName evidence="1">Uncharacterized protein</fullName>
    </submittedName>
</protein>
<name>A0A385DFH8_9ACTN</name>
<dbReference type="EMBL" id="CP031742">
    <property type="protein sequence ID" value="AXQ57138.1"/>
    <property type="molecule type" value="Genomic_DNA"/>
</dbReference>
<dbReference type="RefSeq" id="WP_117350147.1">
    <property type="nucleotide sequence ID" value="NZ_CP031742.1"/>
</dbReference>
<dbReference type="KEGG" id="sky:D0C37_22720"/>
<dbReference type="InterPro" id="IPR046038">
    <property type="entry name" value="DUF5996"/>
</dbReference>
<evidence type="ECO:0000313" key="2">
    <source>
        <dbReference type="Proteomes" id="UP000259636"/>
    </source>
</evidence>
<dbReference type="GeneID" id="300116955"/>
<gene>
    <name evidence="1" type="ORF">D0C37_22720</name>
</gene>
<reference evidence="1 2" key="1">
    <citation type="submission" date="2018-08" db="EMBL/GenBank/DDBJ databases">
        <authorList>
            <person name="Ferrada E.E."/>
            <person name="Latorre B.A."/>
        </authorList>
    </citation>
    <scope>NUCLEOTIDE SEQUENCE [LARGE SCALE GENOMIC DNA]</scope>
    <source>
        <strain evidence="1 2">VK-A60T</strain>
    </source>
</reference>
<dbReference type="AlphaFoldDB" id="A0A385DFH8"/>
<dbReference type="Proteomes" id="UP000259636">
    <property type="component" value="Chromosome"/>
</dbReference>
<accession>A0A385DFH8</accession>